<feature type="compositionally biased region" description="Low complexity" evidence="5">
    <location>
        <begin position="253"/>
        <end position="273"/>
    </location>
</feature>
<feature type="transmembrane region" description="Helical" evidence="6">
    <location>
        <begin position="27"/>
        <end position="48"/>
    </location>
</feature>
<dbReference type="Proteomes" id="UP000233180">
    <property type="component" value="Unassembled WGS sequence"/>
</dbReference>
<dbReference type="KEGG" id="rbb:108514415"/>
<accession>A0AAJ7DIS7</accession>
<dbReference type="OrthoDB" id="9535405at2759"/>
<evidence type="ECO:0000256" key="1">
    <source>
        <dbReference type="ARBA" id="ARBA00004167"/>
    </source>
</evidence>
<feature type="compositionally biased region" description="Polar residues" evidence="5">
    <location>
        <begin position="753"/>
        <end position="762"/>
    </location>
</feature>
<dbReference type="AlphaFoldDB" id="A0A2K6MGT6"/>
<feature type="compositionally biased region" description="Polar residues" evidence="5">
    <location>
        <begin position="847"/>
        <end position="859"/>
    </location>
</feature>
<evidence type="ECO:0000256" key="6">
    <source>
        <dbReference type="SAM" id="Phobius"/>
    </source>
</evidence>
<dbReference type="GO" id="GO:0007291">
    <property type="term" value="P:sperm individualization"/>
    <property type="evidence" value="ECO:0007669"/>
    <property type="project" value="TreeGrafter"/>
</dbReference>
<gene>
    <name evidence="7" type="primary">SPEM3</name>
</gene>
<dbReference type="GO" id="GO:0030317">
    <property type="term" value="P:flagellated sperm motility"/>
    <property type="evidence" value="ECO:0007669"/>
    <property type="project" value="TreeGrafter"/>
</dbReference>
<proteinExistence type="predicted"/>
<evidence type="ECO:0000256" key="2">
    <source>
        <dbReference type="ARBA" id="ARBA00022692"/>
    </source>
</evidence>
<dbReference type="OMA" id="MPPKINW"/>
<feature type="region of interest" description="Disordered" evidence="5">
    <location>
        <begin position="691"/>
        <end position="781"/>
    </location>
</feature>
<reference evidence="7" key="3">
    <citation type="submission" date="2025-09" db="UniProtKB">
        <authorList>
            <consortium name="Ensembl"/>
        </authorList>
    </citation>
    <scope>IDENTIFICATION</scope>
</reference>
<feature type="region of interest" description="Disordered" evidence="5">
    <location>
        <begin position="847"/>
        <end position="905"/>
    </location>
</feature>
<keyword evidence="3 6" id="KW-1133">Transmembrane helix</keyword>
<keyword evidence="4 6" id="KW-0472">Membrane</keyword>
<feature type="region of interest" description="Disordered" evidence="5">
    <location>
        <begin position="234"/>
        <end position="362"/>
    </location>
</feature>
<feature type="region of interest" description="Disordered" evidence="5">
    <location>
        <begin position="166"/>
        <end position="212"/>
    </location>
</feature>
<evidence type="ECO:0000313" key="7">
    <source>
        <dbReference type="Ensembl" id="ENSRBIP00000034970.1"/>
    </source>
</evidence>
<feature type="compositionally biased region" description="Polar residues" evidence="5">
    <location>
        <begin position="807"/>
        <end position="821"/>
    </location>
</feature>
<keyword evidence="2 6" id="KW-0812">Transmembrane</keyword>
<reference evidence="7 8" key="1">
    <citation type="submission" date="2016-06" db="EMBL/GenBank/DDBJ databases">
        <title>Genome of Rhinopithecus bieti.</title>
        <authorList>
            <person name="Wu"/>
            <person name="C.-I. and Zhang"/>
            <person name="Y."/>
        </authorList>
    </citation>
    <scope>NUCLEOTIDE SEQUENCE</scope>
</reference>
<dbReference type="GO" id="GO:0016020">
    <property type="term" value="C:membrane"/>
    <property type="evidence" value="ECO:0007669"/>
    <property type="project" value="UniProtKB-SubCell"/>
</dbReference>
<protein>
    <submittedName>
        <fullName evidence="7">SPEM family member 3</fullName>
    </submittedName>
</protein>
<comment type="subcellular location">
    <subcellularLocation>
        <location evidence="1">Membrane</location>
        <topology evidence="1">Single-pass membrane protein</topology>
    </subcellularLocation>
</comment>
<evidence type="ECO:0000313" key="8">
    <source>
        <dbReference type="Proteomes" id="UP000233180"/>
    </source>
</evidence>
<feature type="compositionally biased region" description="Polar residues" evidence="5">
    <location>
        <begin position="953"/>
        <end position="964"/>
    </location>
</feature>
<evidence type="ECO:0000256" key="5">
    <source>
        <dbReference type="SAM" id="MobiDB-lite"/>
    </source>
</evidence>
<dbReference type="GO" id="GO:0005737">
    <property type="term" value="C:cytoplasm"/>
    <property type="evidence" value="ECO:0007669"/>
    <property type="project" value="TreeGrafter"/>
</dbReference>
<dbReference type="Ensembl" id="ENSRBIT00000058961.1">
    <property type="protein sequence ID" value="ENSRBIP00000034970.1"/>
    <property type="gene ID" value="ENSRBIG00000041166.1"/>
</dbReference>
<name>A0A2K6MGT6_RHIBE</name>
<feature type="region of interest" description="Disordered" evidence="5">
    <location>
        <begin position="394"/>
        <end position="415"/>
    </location>
</feature>
<dbReference type="GeneTree" id="ENSGT00940000164517"/>
<dbReference type="PANTHER" id="PTHR34834">
    <property type="entry name" value="SPERMATID MATURATION PROTEIN 1"/>
    <property type="match status" value="1"/>
</dbReference>
<feature type="compositionally biased region" description="Polar residues" evidence="5">
    <location>
        <begin position="166"/>
        <end position="177"/>
    </location>
</feature>
<feature type="compositionally biased region" description="Polar residues" evidence="5">
    <location>
        <begin position="770"/>
        <end position="781"/>
    </location>
</feature>
<feature type="region of interest" description="Disordered" evidence="5">
    <location>
        <begin position="946"/>
        <end position="1046"/>
    </location>
</feature>
<keyword evidence="8" id="KW-1185">Reference proteome</keyword>
<accession>A0A2K6MGT6</accession>
<feature type="compositionally biased region" description="Polar residues" evidence="5">
    <location>
        <begin position="282"/>
        <end position="291"/>
    </location>
</feature>
<feature type="compositionally biased region" description="Basic and acidic residues" evidence="5">
    <location>
        <begin position="982"/>
        <end position="991"/>
    </location>
</feature>
<feature type="region of interest" description="Disordered" evidence="5">
    <location>
        <begin position="796"/>
        <end position="834"/>
    </location>
</feature>
<evidence type="ECO:0000256" key="4">
    <source>
        <dbReference type="ARBA" id="ARBA00023136"/>
    </source>
</evidence>
<feature type="compositionally biased region" description="Polar residues" evidence="5">
    <location>
        <begin position="234"/>
        <end position="244"/>
    </location>
</feature>
<feature type="compositionally biased region" description="Basic and acidic residues" evidence="5">
    <location>
        <begin position="328"/>
        <end position="343"/>
    </location>
</feature>
<sequence length="1231" mass="133008">MGERAYHGAQVCSGTNPRKCQDLGDSILLLLGSFILLNVWINVVTLLWKHLKSSLRILFHHFFPKDKQRSGSHPICIRSSVDPKNLCSKVSSRVHHRPGFLPRHVNHLDSWIPDTNDEKVSACCWMPPKCGHARVPRESPWGLYKEEMMGVGEAPQVTALKAQASLLSTPETSSQFPKMSKLDMDPCRLPQESQTKTPDCAPAQAPAQAQVHSPTHIPVHTLTHPWIHATAHTSVHTPAHSWTHSKARTPEGTHSQAQDTSAQAQAHTSAPTPSETPAHIQAHTSAPTPAQTPAHIQAHTSAPTPAQASAHTEAHTSAQAQTHAPLHTPEHTHSQAHSPEHTSAHAPAHPPAHAPMPAPAHPQTHALEYTSAHAPAYIPDHSHLVCSSVPVPTSAPAPPGTLAPHSTPVLAPTPAPVPASAPAPAPALVMALTTTPVPDPVPGTTPAPIITPIPSPRPAFGHDLSTGHVVYDARRAKQNFFHMSGPQNPEYSRKDLATLFRPQEGQDLGSSGISEQTKQCSGDSAKLPAGSILGYLELGNMEWKISDDAKDKFPQTKTSPYCSFHPCSSEKNTDSQPPVYPKFLVYSQDTACVKPCFHSETTAQSSVCTLPPPCTLSLPLVPPRSFVPPQPTNHQRPSTLIQTPTVLATSKSPQSIPTSHFPIPSLFATISQPLIQPQCPECRESLGLTQHSGLQRTPCPSKDSRVPRNLDLAQNPDLHKNPGLTPDPGLHKNPGLAQNQGLHDFPGLLQDSYLCQNPSPSQDFGLHKNSGITQDTHPQKNTGLTQEAGILRSPCLTQHPGLHEKTPSTQTSDLQRSSGFTEDSGVYRNSEPNQETVVYKNQDLSQATDHQKNLGSSKDSGGHKDTSNVQDPGVCSTPGLTEDSGSRKGPYVAQDSEVNKSSGVIQESCLRKSPGLVQTSGLPKCSGLTQDSGDYKNPGLIQDWGGHKVKGLTQDSNLPSLTQATKDERRFSPPQDVGVYRSSEHRQDSNLHKCPGINQDPGPHKDPALVQDSGLPKISGLTQESGPYKNSCLIPDPGLHKNPSPVLGSDSVQLLSPLQTPKSTLCLMKSFVPEKAAQKEDAQRHVLWAPVQLNQNSFSSKVQVVSSDLQTFSEVPVLIELQSSSRRAGSQHGVDRPVDPVPSGYQNYRQMSMPSQINWKSHCPGPGTRAGHVVFDARERQLAVGNDKCEALSPRRLRQEAPSNSGETIKEWGYQNVMRTLDKEGTKVHQE</sequence>
<dbReference type="PANTHER" id="PTHR34834:SF3">
    <property type="entry name" value="SPEM FAMILY MEMBER 3"/>
    <property type="match status" value="1"/>
</dbReference>
<reference evidence="7" key="2">
    <citation type="submission" date="2025-08" db="UniProtKB">
        <authorList>
            <consortium name="Ensembl"/>
        </authorList>
    </citation>
    <scope>IDENTIFICATION</scope>
</reference>
<evidence type="ECO:0000256" key="3">
    <source>
        <dbReference type="ARBA" id="ARBA00022989"/>
    </source>
</evidence>
<feature type="compositionally biased region" description="Low complexity" evidence="5">
    <location>
        <begin position="201"/>
        <end position="210"/>
    </location>
</feature>
<feature type="compositionally biased region" description="Pro residues" evidence="5">
    <location>
        <begin position="348"/>
        <end position="360"/>
    </location>
</feature>
<feature type="compositionally biased region" description="Polar residues" evidence="5">
    <location>
        <begin position="298"/>
        <end position="322"/>
    </location>
</feature>
<organism evidence="7 8">
    <name type="scientific">Rhinopithecus bieti</name>
    <name type="common">Black snub-nosed monkey</name>
    <name type="synonym">Pygathrix bieti</name>
    <dbReference type="NCBI Taxonomy" id="61621"/>
    <lineage>
        <taxon>Eukaryota</taxon>
        <taxon>Metazoa</taxon>
        <taxon>Chordata</taxon>
        <taxon>Craniata</taxon>
        <taxon>Vertebrata</taxon>
        <taxon>Euteleostomi</taxon>
        <taxon>Mammalia</taxon>
        <taxon>Eutheria</taxon>
        <taxon>Euarchontoglires</taxon>
        <taxon>Primates</taxon>
        <taxon>Haplorrhini</taxon>
        <taxon>Catarrhini</taxon>
        <taxon>Cercopithecidae</taxon>
        <taxon>Colobinae</taxon>
        <taxon>Rhinopithecus</taxon>
    </lineage>
</organism>